<dbReference type="Gene3D" id="3.30.420.10">
    <property type="entry name" value="Ribonuclease H-like superfamily/Ribonuclease H"/>
    <property type="match status" value="1"/>
</dbReference>
<evidence type="ECO:0000313" key="5">
    <source>
        <dbReference type="EMBL" id="GJS73733.1"/>
    </source>
</evidence>
<feature type="compositionally biased region" description="Polar residues" evidence="2">
    <location>
        <begin position="261"/>
        <end position="283"/>
    </location>
</feature>
<dbReference type="Proteomes" id="UP001151760">
    <property type="component" value="Unassembled WGS sequence"/>
</dbReference>
<dbReference type="InterPro" id="IPR036875">
    <property type="entry name" value="Znf_CCHC_sf"/>
</dbReference>
<dbReference type="EMBL" id="BQNB010010176">
    <property type="protein sequence ID" value="GJS73733.1"/>
    <property type="molecule type" value="Genomic_DNA"/>
</dbReference>
<dbReference type="PANTHER" id="PTHR42648:SF21">
    <property type="entry name" value="CYSTEINE-RICH RLK (RECEPTOR-LIKE PROTEIN KINASE) 8"/>
    <property type="match status" value="1"/>
</dbReference>
<evidence type="ECO:0000259" key="4">
    <source>
        <dbReference type="PROSITE" id="PS50994"/>
    </source>
</evidence>
<evidence type="ECO:0000259" key="3">
    <source>
        <dbReference type="PROSITE" id="PS50158"/>
    </source>
</evidence>
<proteinExistence type="predicted"/>
<dbReference type="InterPro" id="IPR039537">
    <property type="entry name" value="Retrotran_Ty1/copia-like"/>
</dbReference>
<feature type="compositionally biased region" description="Low complexity" evidence="2">
    <location>
        <begin position="235"/>
        <end position="250"/>
    </location>
</feature>
<sequence>MAEGADKPESQWTPNERRVVNQVQRLKSIIISCLQDDIIESVISCETAKDTWTDLVHSFEGPSDTKENMIMDLKLKYQTFRAKTFESLSQTYTLSLRNSPASLKDLEMQTILRPLTLLISIEGLSMRTTLSQGDTQIQKALITTPTGSPISIAFFSNNIIQDFQENSNNEADERTSEEYLRDLDIEFHERAPLANLKHFIKRKNNFSIQKANEDTECYKCSKKGHLVRDCFSKTSEPSYKSPMSNSSSMSRGFQPKFTPKFIQSTQHAQSSQGKPKTSKPFQSKNKGLVAETFDWDEEEVSDDEEETRVQVLMALADDELSVGKNHAPNGKWIDITMKKLTRSSSKNDAKGNPFVPAFLDYDHEMVLKSKNWVERLNPDIKLPNFNTGRILVLDSEAVNESLQLTVRYGLGTMKHTKPKTQESSNKNVSRHVTVSNPELVTCSVHTKVKTNDQESKINELTKLVQMLMDEKINSTQKSQEPIFVSSQPESSKILYCMKCKREDHKTSDHDMYIASLRSSQNYKAQPYQGGVLAESFKSSKSSIGVSCATCGSSVHSTTDHNDFEHFKRETHQGAHLVLRQWMLKEYGWCQELSAQIYRATRPINPMSINHEKYTLIIVDEHSRYTWVYFLKMKSQAPEMIMSFVKMVENQNDVKVKQIRTDNGTKFRNTELESFCDEKGISQNFSSPYTLE</sequence>
<gene>
    <name evidence="5" type="ORF">Tco_0706574</name>
</gene>
<dbReference type="Gene3D" id="4.10.60.10">
    <property type="entry name" value="Zinc finger, CCHC-type"/>
    <property type="match status" value="1"/>
</dbReference>
<name>A0ABQ4Y9C4_9ASTR</name>
<evidence type="ECO:0000256" key="2">
    <source>
        <dbReference type="SAM" id="MobiDB-lite"/>
    </source>
</evidence>
<keyword evidence="6" id="KW-1185">Reference proteome</keyword>
<keyword evidence="1" id="KW-0863">Zinc-finger</keyword>
<evidence type="ECO:0000256" key="1">
    <source>
        <dbReference type="PROSITE-ProRule" id="PRU00047"/>
    </source>
</evidence>
<reference evidence="5" key="1">
    <citation type="journal article" date="2022" name="Int. J. Mol. Sci.">
        <title>Draft Genome of Tanacetum Coccineum: Genomic Comparison of Closely Related Tanacetum-Family Plants.</title>
        <authorList>
            <person name="Yamashiro T."/>
            <person name="Shiraishi A."/>
            <person name="Nakayama K."/>
            <person name="Satake H."/>
        </authorList>
    </citation>
    <scope>NUCLEOTIDE SEQUENCE</scope>
</reference>
<dbReference type="PROSITE" id="PS50158">
    <property type="entry name" value="ZF_CCHC"/>
    <property type="match status" value="1"/>
</dbReference>
<evidence type="ECO:0000313" key="6">
    <source>
        <dbReference type="Proteomes" id="UP001151760"/>
    </source>
</evidence>
<comment type="caution">
    <text evidence="5">The sequence shown here is derived from an EMBL/GenBank/DDBJ whole genome shotgun (WGS) entry which is preliminary data.</text>
</comment>
<reference evidence="5" key="2">
    <citation type="submission" date="2022-01" db="EMBL/GenBank/DDBJ databases">
        <authorList>
            <person name="Yamashiro T."/>
            <person name="Shiraishi A."/>
            <person name="Satake H."/>
            <person name="Nakayama K."/>
        </authorList>
    </citation>
    <scope>NUCLEOTIDE SEQUENCE</scope>
</reference>
<dbReference type="InterPro" id="IPR012337">
    <property type="entry name" value="RNaseH-like_sf"/>
</dbReference>
<dbReference type="PROSITE" id="PS50994">
    <property type="entry name" value="INTEGRASE"/>
    <property type="match status" value="1"/>
</dbReference>
<dbReference type="InterPro" id="IPR001878">
    <property type="entry name" value="Znf_CCHC"/>
</dbReference>
<dbReference type="SUPFAM" id="SSF57756">
    <property type="entry name" value="Retrovirus zinc finger-like domains"/>
    <property type="match status" value="1"/>
</dbReference>
<feature type="region of interest" description="Disordered" evidence="2">
    <location>
        <begin position="234"/>
        <end position="283"/>
    </location>
</feature>
<feature type="domain" description="Integrase catalytic" evidence="4">
    <location>
        <begin position="580"/>
        <end position="691"/>
    </location>
</feature>
<feature type="domain" description="CCHC-type" evidence="3">
    <location>
        <begin position="217"/>
        <end position="230"/>
    </location>
</feature>
<dbReference type="InterPro" id="IPR036397">
    <property type="entry name" value="RNaseH_sf"/>
</dbReference>
<dbReference type="Pfam" id="PF00665">
    <property type="entry name" value="rve"/>
    <property type="match status" value="1"/>
</dbReference>
<keyword evidence="1" id="KW-0862">Zinc</keyword>
<organism evidence="5 6">
    <name type="scientific">Tanacetum coccineum</name>
    <dbReference type="NCBI Taxonomy" id="301880"/>
    <lineage>
        <taxon>Eukaryota</taxon>
        <taxon>Viridiplantae</taxon>
        <taxon>Streptophyta</taxon>
        <taxon>Embryophyta</taxon>
        <taxon>Tracheophyta</taxon>
        <taxon>Spermatophyta</taxon>
        <taxon>Magnoliopsida</taxon>
        <taxon>eudicotyledons</taxon>
        <taxon>Gunneridae</taxon>
        <taxon>Pentapetalae</taxon>
        <taxon>asterids</taxon>
        <taxon>campanulids</taxon>
        <taxon>Asterales</taxon>
        <taxon>Asteraceae</taxon>
        <taxon>Asteroideae</taxon>
        <taxon>Anthemideae</taxon>
        <taxon>Anthemidinae</taxon>
        <taxon>Tanacetum</taxon>
    </lineage>
</organism>
<dbReference type="InterPro" id="IPR001584">
    <property type="entry name" value="Integrase_cat-core"/>
</dbReference>
<dbReference type="PANTHER" id="PTHR42648">
    <property type="entry name" value="TRANSPOSASE, PUTATIVE-RELATED"/>
    <property type="match status" value="1"/>
</dbReference>
<dbReference type="SUPFAM" id="SSF53098">
    <property type="entry name" value="Ribonuclease H-like"/>
    <property type="match status" value="1"/>
</dbReference>
<accession>A0ABQ4Y9C4</accession>
<keyword evidence="1" id="KW-0479">Metal-binding</keyword>
<protein>
    <submittedName>
        <fullName evidence="5">Retrovirus-related pol polyprotein from transposon TNT 1-94</fullName>
    </submittedName>
</protein>